<evidence type="ECO:0000313" key="3">
    <source>
        <dbReference type="Proteomes" id="UP001607157"/>
    </source>
</evidence>
<protein>
    <submittedName>
        <fullName evidence="2">LPS export ABC transporter periplasmic protein LptC</fullName>
    </submittedName>
</protein>
<evidence type="ECO:0000256" key="1">
    <source>
        <dbReference type="SAM" id="Phobius"/>
    </source>
</evidence>
<comment type="caution">
    <text evidence="2">The sequence shown here is derived from an EMBL/GenBank/DDBJ whole genome shotgun (WGS) entry which is preliminary data.</text>
</comment>
<accession>A0ABW7I892</accession>
<dbReference type="Pfam" id="PF06835">
    <property type="entry name" value="LptC"/>
    <property type="match status" value="1"/>
</dbReference>
<keyword evidence="3" id="KW-1185">Reference proteome</keyword>
<dbReference type="Gene3D" id="2.60.450.10">
    <property type="entry name" value="Lipopolysaccharide (LPS) transport protein A like domain"/>
    <property type="match status" value="1"/>
</dbReference>
<dbReference type="EMBL" id="JBIHMM010000003">
    <property type="protein sequence ID" value="MFH0254381.1"/>
    <property type="molecule type" value="Genomic_DNA"/>
</dbReference>
<sequence>MARTGYLFALIRRGDNFHTRLVNWAKIILPLIALGLLSTVFLLSQKAEITDTIPFADVDLVQRAHDQGATNPSFAGVTTGGEEVSFRARSVRPDPQDASRILADIATASMRLNGGGVVDIVAARGAADQSRRTALLEGDVQVTTTTGYELRTDAINARFDTLFAETPGPVSGTGPPGSLNAGRMILTSDPETGMANLQFTDGVKLIYKPAKPKE</sequence>
<feature type="transmembrane region" description="Helical" evidence="1">
    <location>
        <begin position="21"/>
        <end position="43"/>
    </location>
</feature>
<dbReference type="Proteomes" id="UP001607157">
    <property type="component" value="Unassembled WGS sequence"/>
</dbReference>
<proteinExistence type="predicted"/>
<gene>
    <name evidence="2" type="primary">lptC</name>
    <name evidence="2" type="ORF">ACGRVM_10790</name>
</gene>
<keyword evidence="1" id="KW-1133">Transmembrane helix</keyword>
<name>A0ABW7I892_9RHOB</name>
<dbReference type="InterPro" id="IPR010664">
    <property type="entry name" value="LipoPS_assembly_LptC-rel"/>
</dbReference>
<keyword evidence="1" id="KW-0812">Transmembrane</keyword>
<dbReference type="RefSeq" id="WP_377171484.1">
    <property type="nucleotide sequence ID" value="NZ_JBHTJC010000003.1"/>
</dbReference>
<keyword evidence="1" id="KW-0472">Membrane</keyword>
<reference evidence="2 3" key="1">
    <citation type="submission" date="2024-10" db="EMBL/GenBank/DDBJ databases">
        <authorList>
            <person name="Yang X.-N."/>
        </authorList>
    </citation>
    <scope>NUCLEOTIDE SEQUENCE [LARGE SCALE GENOMIC DNA]</scope>
    <source>
        <strain evidence="2 3">CAU 1059</strain>
    </source>
</reference>
<evidence type="ECO:0000313" key="2">
    <source>
        <dbReference type="EMBL" id="MFH0254381.1"/>
    </source>
</evidence>
<organism evidence="2 3">
    <name type="scientific">Roseovarius aquimarinus</name>
    <dbReference type="NCBI Taxonomy" id="1229156"/>
    <lineage>
        <taxon>Bacteria</taxon>
        <taxon>Pseudomonadati</taxon>
        <taxon>Pseudomonadota</taxon>
        <taxon>Alphaproteobacteria</taxon>
        <taxon>Rhodobacterales</taxon>
        <taxon>Roseobacteraceae</taxon>
        <taxon>Roseovarius</taxon>
    </lineage>
</organism>